<comment type="caution">
    <text evidence="1">The sequence shown here is derived from an EMBL/GenBank/DDBJ whole genome shotgun (WGS) entry which is preliminary data.</text>
</comment>
<dbReference type="Proteomes" id="UP000712281">
    <property type="component" value="Unassembled WGS sequence"/>
</dbReference>
<dbReference type="EMBL" id="QGKW02001660">
    <property type="protein sequence ID" value="KAF2577210.1"/>
    <property type="molecule type" value="Genomic_DNA"/>
</dbReference>
<gene>
    <name evidence="1" type="ORF">F2Q68_00006676</name>
    <name evidence="2" type="ORF">F2Q70_00013648</name>
</gene>
<evidence type="ECO:0000313" key="1">
    <source>
        <dbReference type="EMBL" id="KAF2577210.1"/>
    </source>
</evidence>
<accession>A0A8S9J4A2</accession>
<evidence type="ECO:0000313" key="3">
    <source>
        <dbReference type="Proteomes" id="UP000712281"/>
    </source>
</evidence>
<evidence type="ECO:0000313" key="2">
    <source>
        <dbReference type="EMBL" id="KAF2612251.1"/>
    </source>
</evidence>
<protein>
    <submittedName>
        <fullName evidence="1">Uncharacterized protein</fullName>
    </submittedName>
</protein>
<reference evidence="1" key="1">
    <citation type="submission" date="2019-12" db="EMBL/GenBank/DDBJ databases">
        <title>Genome sequencing and annotation of Brassica cretica.</title>
        <authorList>
            <person name="Studholme D.J."/>
            <person name="Sarris P.F."/>
        </authorList>
    </citation>
    <scope>NUCLEOTIDE SEQUENCE</scope>
    <source>
        <strain evidence="1">PFS-001/15</strain>
        <strain evidence="2">PFS-102/07</strain>
        <tissue evidence="1">Leaf</tissue>
    </source>
</reference>
<proteinExistence type="predicted"/>
<dbReference type="EMBL" id="QGKY02000089">
    <property type="protein sequence ID" value="KAF2612251.1"/>
    <property type="molecule type" value="Genomic_DNA"/>
</dbReference>
<organism evidence="1 3">
    <name type="scientific">Brassica cretica</name>
    <name type="common">Mustard</name>
    <dbReference type="NCBI Taxonomy" id="69181"/>
    <lineage>
        <taxon>Eukaryota</taxon>
        <taxon>Viridiplantae</taxon>
        <taxon>Streptophyta</taxon>
        <taxon>Embryophyta</taxon>
        <taxon>Tracheophyta</taxon>
        <taxon>Spermatophyta</taxon>
        <taxon>Magnoliopsida</taxon>
        <taxon>eudicotyledons</taxon>
        <taxon>Gunneridae</taxon>
        <taxon>Pentapetalae</taxon>
        <taxon>rosids</taxon>
        <taxon>malvids</taxon>
        <taxon>Brassicales</taxon>
        <taxon>Brassicaceae</taxon>
        <taxon>Brassiceae</taxon>
        <taxon>Brassica</taxon>
    </lineage>
</organism>
<sequence length="110" mass="12836">MEDLDNQYKNYWETTMFFQNQELEFDSWPLEEAFSGSGDSSSPGGAAMPCSFGCRGFRRQHRRRRLRQRRMVVVRFADADSAADCCSFRSRRKLTLTPTPTHEVDLELFV</sequence>
<dbReference type="AlphaFoldDB" id="A0A8S9J4A2"/>
<name>A0A8S9J4A2_BRACR</name>